<feature type="region of interest" description="Disordered" evidence="1">
    <location>
        <begin position="39"/>
        <end position="126"/>
    </location>
</feature>
<dbReference type="EMBL" id="JAGQHR010000268">
    <property type="protein sequence ID" value="MCA9727954.1"/>
    <property type="molecule type" value="Genomic_DNA"/>
</dbReference>
<dbReference type="Gene3D" id="2.60.220.30">
    <property type="match status" value="1"/>
</dbReference>
<name>A0A956LYJ5_UNCEI</name>
<evidence type="ECO:0000313" key="2">
    <source>
        <dbReference type="EMBL" id="MCA9727954.1"/>
    </source>
</evidence>
<accession>A0A956LYJ5</accession>
<protein>
    <recommendedName>
        <fullName evidence="4">ZU5 domain-containing protein</fullName>
    </recommendedName>
</protein>
<evidence type="ECO:0000256" key="1">
    <source>
        <dbReference type="SAM" id="MobiDB-lite"/>
    </source>
</evidence>
<gene>
    <name evidence="2" type="ORF">KC729_09750</name>
</gene>
<sequence length="250" mass="26129">MATRTNRDAAGVWRWTLTIASAALALAPLLGCSDLSVAPVDESGSSSPATLDVTELDPDAVLPDDNVDPSGPSKDLPTDPDAAGTGAAPAPPDTPAPADPDGRYVPDVDFGPSPARPVGSTARVVPSASGGELDFGIFHLSIPPGALATDTSYRLEVPEASSVRVNLYPHGAKFLKPVTITVDLSQATNVGDDATLYWYDEDNGEWVNVGGTFDRQTRTLVTKLSHFSTYAPGRAGWHTDPGKPELVEPK</sequence>
<organism evidence="2 3">
    <name type="scientific">Eiseniibacteriota bacterium</name>
    <dbReference type="NCBI Taxonomy" id="2212470"/>
    <lineage>
        <taxon>Bacteria</taxon>
        <taxon>Candidatus Eiseniibacteriota</taxon>
    </lineage>
</organism>
<proteinExistence type="predicted"/>
<feature type="compositionally biased region" description="Pro residues" evidence="1">
    <location>
        <begin position="89"/>
        <end position="98"/>
    </location>
</feature>
<reference evidence="2" key="2">
    <citation type="journal article" date="2021" name="Microbiome">
        <title>Successional dynamics and alternative stable states in a saline activated sludge microbial community over 9 years.</title>
        <authorList>
            <person name="Wang Y."/>
            <person name="Ye J."/>
            <person name="Ju F."/>
            <person name="Liu L."/>
            <person name="Boyd J.A."/>
            <person name="Deng Y."/>
            <person name="Parks D.H."/>
            <person name="Jiang X."/>
            <person name="Yin X."/>
            <person name="Woodcroft B.J."/>
            <person name="Tyson G.W."/>
            <person name="Hugenholtz P."/>
            <person name="Polz M.F."/>
            <person name="Zhang T."/>
        </authorList>
    </citation>
    <scope>NUCLEOTIDE SEQUENCE</scope>
    <source>
        <strain evidence="2">HKST-UBA01</strain>
    </source>
</reference>
<reference evidence="2" key="1">
    <citation type="submission" date="2020-04" db="EMBL/GenBank/DDBJ databases">
        <authorList>
            <person name="Zhang T."/>
        </authorList>
    </citation>
    <scope>NUCLEOTIDE SEQUENCE</scope>
    <source>
        <strain evidence="2">HKST-UBA01</strain>
    </source>
</reference>
<dbReference type="Proteomes" id="UP000697710">
    <property type="component" value="Unassembled WGS sequence"/>
</dbReference>
<dbReference type="AlphaFoldDB" id="A0A956LYJ5"/>
<comment type="caution">
    <text evidence="2">The sequence shown here is derived from an EMBL/GenBank/DDBJ whole genome shotgun (WGS) entry which is preliminary data.</text>
</comment>
<feature type="compositionally biased region" description="Low complexity" evidence="1">
    <location>
        <begin position="79"/>
        <end position="88"/>
    </location>
</feature>
<evidence type="ECO:0008006" key="4">
    <source>
        <dbReference type="Google" id="ProtNLM"/>
    </source>
</evidence>
<evidence type="ECO:0000313" key="3">
    <source>
        <dbReference type="Proteomes" id="UP000697710"/>
    </source>
</evidence>